<keyword evidence="1 3" id="KW-0807">Transducer</keyword>
<dbReference type="GO" id="GO:0006935">
    <property type="term" value="P:chemotaxis"/>
    <property type="evidence" value="ECO:0007669"/>
    <property type="project" value="InterPro"/>
</dbReference>
<dbReference type="GO" id="GO:0016020">
    <property type="term" value="C:membrane"/>
    <property type="evidence" value="ECO:0007669"/>
    <property type="project" value="InterPro"/>
</dbReference>
<protein>
    <submittedName>
        <fullName evidence="5">Methyl-accepting chemotaxis protein</fullName>
    </submittedName>
</protein>
<dbReference type="Pfam" id="PF00015">
    <property type="entry name" value="MCPsignal"/>
    <property type="match status" value="1"/>
</dbReference>
<evidence type="ECO:0000256" key="1">
    <source>
        <dbReference type="ARBA" id="ARBA00023224"/>
    </source>
</evidence>
<dbReference type="AlphaFoldDB" id="A0A1G4P683"/>
<evidence type="ECO:0000256" key="2">
    <source>
        <dbReference type="ARBA" id="ARBA00029447"/>
    </source>
</evidence>
<accession>A0A1G4P683</accession>
<name>A0A1G4P683_BORJA</name>
<dbReference type="PANTHER" id="PTHR32089">
    <property type="entry name" value="METHYL-ACCEPTING CHEMOTAXIS PROTEIN MCPB"/>
    <property type="match status" value="1"/>
</dbReference>
<organism evidence="5 6">
    <name type="scientific">Borreliella japonica</name>
    <name type="common">Borrelia japonica</name>
    <dbReference type="NCBI Taxonomy" id="34095"/>
    <lineage>
        <taxon>Bacteria</taxon>
        <taxon>Pseudomonadati</taxon>
        <taxon>Spirochaetota</taxon>
        <taxon>Spirochaetia</taxon>
        <taxon>Spirochaetales</taxon>
        <taxon>Borreliaceae</taxon>
        <taxon>Borreliella</taxon>
    </lineage>
</organism>
<dbReference type="GO" id="GO:0007165">
    <property type="term" value="P:signal transduction"/>
    <property type="evidence" value="ECO:0007669"/>
    <property type="project" value="UniProtKB-KW"/>
</dbReference>
<dbReference type="InterPro" id="IPR004090">
    <property type="entry name" value="Chemotax_Me-accpt_rcpt"/>
</dbReference>
<proteinExistence type="inferred from homology"/>
<evidence type="ECO:0000256" key="3">
    <source>
        <dbReference type="PROSITE-ProRule" id="PRU00284"/>
    </source>
</evidence>
<keyword evidence="6" id="KW-1185">Reference proteome</keyword>
<feature type="domain" description="Methyl-accepting transducer" evidence="4">
    <location>
        <begin position="105"/>
        <end position="166"/>
    </location>
</feature>
<dbReference type="PRINTS" id="PR00260">
    <property type="entry name" value="CHEMTRNSDUCR"/>
</dbReference>
<dbReference type="PANTHER" id="PTHR32089:SF112">
    <property type="entry name" value="LYSOZYME-LIKE PROTEIN-RELATED"/>
    <property type="match status" value="1"/>
</dbReference>
<dbReference type="GO" id="GO:0004888">
    <property type="term" value="F:transmembrane signaling receptor activity"/>
    <property type="evidence" value="ECO:0007669"/>
    <property type="project" value="InterPro"/>
</dbReference>
<sequence>MKKFSFLKKKKEKSVDSNLLNVVGNDKKDLSMYEYKAPVKEMLKGFYHTKASIATLKVGFETLQRILFSGIEDFDHIFSALVKMTNTARDQISVIFSDLGKSNKEKLNQISSVIIGIQGSLETISNFLGATNMISLNAKLEAARAKEYGKGFSVVADEIKRLSDQAKGVMNMISVKEIEEVSKDLISHNLKDLQIDIDKFFAEILEQLNYLESIFKRFSRSQEEFSSLVENLESIDANMAYYSRNCDSLISSDTFVLSNDEFLKELEFIVSDQLSWINNLRLIVEGQRLIFIQTDASKHGFGLFYKGLSPKNDVVKQLWEEIYIPYLNINKLAAEVLIIFRVENSNDSGLRQAKDFLSQAESLSEEIVRKLEHIKKMVIELDNQGISIFS</sequence>
<dbReference type="PROSITE" id="PS50111">
    <property type="entry name" value="CHEMOTAXIS_TRANSDUC_2"/>
    <property type="match status" value="1"/>
</dbReference>
<dbReference type="Proteomes" id="UP000199262">
    <property type="component" value="Unassembled WGS sequence"/>
</dbReference>
<dbReference type="InterPro" id="IPR004089">
    <property type="entry name" value="MCPsignal_dom"/>
</dbReference>
<evidence type="ECO:0000313" key="5">
    <source>
        <dbReference type="EMBL" id="SCW27770.1"/>
    </source>
</evidence>
<gene>
    <name evidence="5" type="ORF">SAMN02983004_00276</name>
</gene>
<reference evidence="6" key="1">
    <citation type="submission" date="2016-10" db="EMBL/GenBank/DDBJ databases">
        <authorList>
            <person name="Varghese N."/>
            <person name="Submissions S."/>
        </authorList>
    </citation>
    <scope>NUCLEOTIDE SEQUENCE [LARGE SCALE GENOMIC DNA]</scope>
    <source>
        <strain evidence="6">ATCC 51557</strain>
    </source>
</reference>
<dbReference type="EMBL" id="FMTE01000002">
    <property type="protein sequence ID" value="SCW27770.1"/>
    <property type="molecule type" value="Genomic_DNA"/>
</dbReference>
<evidence type="ECO:0000259" key="4">
    <source>
        <dbReference type="PROSITE" id="PS50111"/>
    </source>
</evidence>
<dbReference type="SUPFAM" id="SSF58104">
    <property type="entry name" value="Methyl-accepting chemotaxis protein (MCP) signaling domain"/>
    <property type="match status" value="1"/>
</dbReference>
<comment type="similarity">
    <text evidence="2">Belongs to the methyl-accepting chemotaxis (MCP) protein family.</text>
</comment>
<dbReference type="RefSeq" id="WP_091971986.1">
    <property type="nucleotide sequence ID" value="NZ_CP124066.1"/>
</dbReference>
<dbReference type="Gene3D" id="1.10.287.950">
    <property type="entry name" value="Methyl-accepting chemotaxis protein"/>
    <property type="match status" value="1"/>
</dbReference>
<evidence type="ECO:0000313" key="6">
    <source>
        <dbReference type="Proteomes" id="UP000199262"/>
    </source>
</evidence>
<dbReference type="OrthoDB" id="369835at2"/>